<dbReference type="GO" id="GO:0046854">
    <property type="term" value="P:phosphatidylinositol phosphate biosynthetic process"/>
    <property type="evidence" value="ECO:0007669"/>
    <property type="project" value="InterPro"/>
</dbReference>
<sequence>MQDDERSPDLIAGSDHVKQVEADLALIETAAHEAGAIALSFFGHDPEVWWKNGGESPVSAADFAANKVLEDTLRKARPDYGWLSEESEDDLARLGCDHVFVVDPIDGTRGFLKGRRNWAVSVAVVYRGRPVAGVLVAPALGEVFSAHANGPAIKNGVPVVATQKDALNDNDVVDICLPASLNRQFASEFIGRIRPADHIPSLAYRLAMVADGRLDATLVRQDSHDWDLAAADIILERAGARLCDEKGQPLRYNRESVSQGVLFAANETLVATLLRHFGAGHQT</sequence>
<evidence type="ECO:0000256" key="1">
    <source>
        <dbReference type="ARBA" id="ARBA00009759"/>
    </source>
</evidence>
<evidence type="ECO:0000256" key="3">
    <source>
        <dbReference type="ARBA" id="ARBA00022801"/>
    </source>
</evidence>
<comment type="caution">
    <text evidence="6">The sequence shown here is derived from an EMBL/GenBank/DDBJ whole genome shotgun (WGS) entry which is preliminary data.</text>
</comment>
<dbReference type="AlphaFoldDB" id="A0A4R3NUW3"/>
<feature type="binding site" evidence="5">
    <location>
        <position position="227"/>
    </location>
    <ligand>
        <name>Mg(2+)</name>
        <dbReference type="ChEBI" id="CHEBI:18420"/>
        <label>1</label>
        <note>catalytic</note>
    </ligand>
</feature>
<evidence type="ECO:0000256" key="4">
    <source>
        <dbReference type="ARBA" id="ARBA00022842"/>
    </source>
</evidence>
<keyword evidence="2 5" id="KW-0479">Metal-binding</keyword>
<dbReference type="GO" id="GO:0008934">
    <property type="term" value="F:inositol monophosphate 1-phosphatase activity"/>
    <property type="evidence" value="ECO:0007669"/>
    <property type="project" value="TreeGrafter"/>
</dbReference>
<keyword evidence="4 5" id="KW-0460">Magnesium</keyword>
<dbReference type="GO" id="GO:0046872">
    <property type="term" value="F:metal ion binding"/>
    <property type="evidence" value="ECO:0007669"/>
    <property type="project" value="UniProtKB-KW"/>
</dbReference>
<dbReference type="CDD" id="cd01638">
    <property type="entry name" value="CysQ"/>
    <property type="match status" value="1"/>
</dbReference>
<dbReference type="PANTHER" id="PTHR20854:SF4">
    <property type="entry name" value="INOSITOL-1-MONOPHOSPHATASE-RELATED"/>
    <property type="match status" value="1"/>
</dbReference>
<feature type="binding site" evidence="5">
    <location>
        <position position="85"/>
    </location>
    <ligand>
        <name>Mg(2+)</name>
        <dbReference type="ChEBI" id="CHEBI:18420"/>
        <label>1</label>
        <note>catalytic</note>
    </ligand>
</feature>
<comment type="cofactor">
    <cofactor evidence="5">
        <name>Mg(2+)</name>
        <dbReference type="ChEBI" id="CHEBI:18420"/>
    </cofactor>
</comment>
<gene>
    <name evidence="6" type="ORF">EDC90_100984</name>
</gene>
<dbReference type="PANTHER" id="PTHR20854">
    <property type="entry name" value="INOSITOL MONOPHOSPHATASE"/>
    <property type="match status" value="1"/>
</dbReference>
<name>A0A4R3NUW3_9HYPH</name>
<dbReference type="InterPro" id="IPR020550">
    <property type="entry name" value="Inositol_monophosphatase_CS"/>
</dbReference>
<dbReference type="Gene3D" id="3.40.190.80">
    <property type="match status" value="1"/>
</dbReference>
<proteinExistence type="inferred from homology"/>
<reference evidence="6 7" key="1">
    <citation type="submission" date="2019-03" db="EMBL/GenBank/DDBJ databases">
        <title>Freshwater and sediment microbial communities from various areas in North America, analyzing microbe dynamics in response to fracking.</title>
        <authorList>
            <person name="Lamendella R."/>
        </authorList>
    </citation>
    <scope>NUCLEOTIDE SEQUENCE [LARGE SCALE GENOMIC DNA]</scope>
    <source>
        <strain evidence="6 7">175.2</strain>
    </source>
</reference>
<dbReference type="PRINTS" id="PR00377">
    <property type="entry name" value="IMPHPHTASES"/>
</dbReference>
<dbReference type="Proteomes" id="UP000295097">
    <property type="component" value="Unassembled WGS sequence"/>
</dbReference>
<feature type="binding site" evidence="5">
    <location>
        <position position="103"/>
    </location>
    <ligand>
        <name>Mg(2+)</name>
        <dbReference type="ChEBI" id="CHEBI:18420"/>
        <label>1</label>
        <note>catalytic</note>
    </ligand>
</feature>
<evidence type="ECO:0000313" key="7">
    <source>
        <dbReference type="Proteomes" id="UP000295097"/>
    </source>
</evidence>
<keyword evidence="3" id="KW-0378">Hydrolase</keyword>
<dbReference type="SUPFAM" id="SSF56655">
    <property type="entry name" value="Carbohydrate phosphatase"/>
    <property type="match status" value="1"/>
</dbReference>
<protein>
    <submittedName>
        <fullName evidence="6">Myo-inositol-1(Or 4)-monophosphatase</fullName>
    </submittedName>
</protein>
<dbReference type="Gene3D" id="3.30.540.10">
    <property type="entry name" value="Fructose-1,6-Bisphosphatase, subunit A, domain 1"/>
    <property type="match status" value="1"/>
</dbReference>
<dbReference type="GO" id="GO:0007165">
    <property type="term" value="P:signal transduction"/>
    <property type="evidence" value="ECO:0007669"/>
    <property type="project" value="TreeGrafter"/>
</dbReference>
<evidence type="ECO:0000256" key="2">
    <source>
        <dbReference type="ARBA" id="ARBA00022723"/>
    </source>
</evidence>
<evidence type="ECO:0000256" key="5">
    <source>
        <dbReference type="PIRSR" id="PIRSR600760-2"/>
    </source>
</evidence>
<dbReference type="EMBL" id="SMAR01000009">
    <property type="protein sequence ID" value="TCT40362.1"/>
    <property type="molecule type" value="Genomic_DNA"/>
</dbReference>
<dbReference type="InterPro" id="IPR020583">
    <property type="entry name" value="Inositol_monoP_metal-BS"/>
</dbReference>
<dbReference type="PROSITE" id="PS00629">
    <property type="entry name" value="IMP_1"/>
    <property type="match status" value="1"/>
</dbReference>
<dbReference type="InterPro" id="IPR000760">
    <property type="entry name" value="Inositol_monophosphatase-like"/>
</dbReference>
<evidence type="ECO:0000313" key="6">
    <source>
        <dbReference type="EMBL" id="TCT40362.1"/>
    </source>
</evidence>
<dbReference type="Pfam" id="PF00459">
    <property type="entry name" value="Inositol_P"/>
    <property type="match status" value="1"/>
</dbReference>
<feature type="binding site" evidence="5">
    <location>
        <position position="106"/>
    </location>
    <ligand>
        <name>Mg(2+)</name>
        <dbReference type="ChEBI" id="CHEBI:18420"/>
        <label>1</label>
        <note>catalytic</note>
    </ligand>
</feature>
<feature type="binding site" evidence="5">
    <location>
        <position position="105"/>
    </location>
    <ligand>
        <name>Mg(2+)</name>
        <dbReference type="ChEBI" id="CHEBI:18420"/>
        <label>1</label>
        <note>catalytic</note>
    </ligand>
</feature>
<keyword evidence="7" id="KW-1185">Reference proteome</keyword>
<dbReference type="PROSITE" id="PS00630">
    <property type="entry name" value="IMP_2"/>
    <property type="match status" value="1"/>
</dbReference>
<organism evidence="6 7">
    <name type="scientific">Martelella mediterranea</name>
    <dbReference type="NCBI Taxonomy" id="293089"/>
    <lineage>
        <taxon>Bacteria</taxon>
        <taxon>Pseudomonadati</taxon>
        <taxon>Pseudomonadota</taxon>
        <taxon>Alphaproteobacteria</taxon>
        <taxon>Hyphomicrobiales</taxon>
        <taxon>Aurantimonadaceae</taxon>
        <taxon>Martelella</taxon>
    </lineage>
</organism>
<comment type="similarity">
    <text evidence="1">Belongs to the inositol monophosphatase superfamily.</text>
</comment>
<dbReference type="GO" id="GO:0006020">
    <property type="term" value="P:inositol metabolic process"/>
    <property type="evidence" value="ECO:0007669"/>
    <property type="project" value="TreeGrafter"/>
</dbReference>
<accession>A0A4R3NUW3</accession>